<keyword evidence="3" id="KW-0732">Signal</keyword>
<sequence>MAMNDIGMSLLVLLFSSMLSAHSTIASHRSQTDHFHEEVIFKSVADAKVYSYFQFTTLWNNSFETDRFDHCRLFPRSLAEIIHTFDVQELHISLTEGHWRHRYWGYPIIEASPGAEIWVWFGKNNKGKDDIDRRWKGLTSTLSGLLCTSFNFINSANSVRPKFSFRPLGVDSSAEEGSEGNDDNERVRYAVLPREIVCTENLTPWKKMLPCDSTKGLASLLNARFIHNTNYHSIGAHYRQMCLDAECTDTKIEFKQTVSLVYDLVLLGGRADEWSIRKLFGTGLFSYCPLATTSNIYVDVSDNNIELNKQPDSTHTAQIGGNHIKYAIYDVHRHASSTAGFNLVAKIRSTSSSMSPMRHSSPLLHVNRYIREYGKENGGIVVKIYNNHRKPLVVTYFENIPWFVPIYYHTLKIRRIDNGEEIKPLAKRYAPGSTRTRPYYLEVVLRVPGRSVVELSVDFDYTFLKWQEYPPDANHGFYVGSAVVSAALPYARNYRSLPASVSLLQDIFNATWPSNSFVVQMRTESFILGLPTPDFSMPYNVICLACTVVALAFGPLHNITTKRLRLASHSAKGKWKAFVVSKIAKIFGRSAPNDAASCSDSVPDSSVNTEATKL</sequence>
<protein>
    <recommendedName>
        <fullName evidence="6">GPI transamidase component PIG-T</fullName>
    </recommendedName>
</protein>
<feature type="compositionally biased region" description="Polar residues" evidence="1">
    <location>
        <begin position="596"/>
        <end position="614"/>
    </location>
</feature>
<keyword evidence="5" id="KW-1185">Reference proteome</keyword>
<feature type="signal peptide" evidence="3">
    <location>
        <begin position="1"/>
        <end position="21"/>
    </location>
</feature>
<evidence type="ECO:0000313" key="4">
    <source>
        <dbReference type="EMBL" id="KAK7574222.1"/>
    </source>
</evidence>
<dbReference type="Pfam" id="PF04113">
    <property type="entry name" value="Gpi16"/>
    <property type="match status" value="2"/>
</dbReference>
<dbReference type="InterPro" id="IPR007245">
    <property type="entry name" value="PIG-T"/>
</dbReference>
<feature type="transmembrane region" description="Helical" evidence="2">
    <location>
        <begin position="537"/>
        <end position="556"/>
    </location>
</feature>
<accession>A0AAN9TIQ2</accession>
<evidence type="ECO:0000256" key="3">
    <source>
        <dbReference type="SAM" id="SignalP"/>
    </source>
</evidence>
<evidence type="ECO:0000313" key="5">
    <source>
        <dbReference type="Proteomes" id="UP001367676"/>
    </source>
</evidence>
<feature type="region of interest" description="Disordered" evidence="1">
    <location>
        <begin position="591"/>
        <end position="614"/>
    </location>
</feature>
<dbReference type="AlphaFoldDB" id="A0AAN9TIQ2"/>
<evidence type="ECO:0008006" key="6">
    <source>
        <dbReference type="Google" id="ProtNLM"/>
    </source>
</evidence>
<comment type="caution">
    <text evidence="4">The sequence shown here is derived from an EMBL/GenBank/DDBJ whole genome shotgun (WGS) entry which is preliminary data.</text>
</comment>
<feature type="chain" id="PRO_5042864414" description="GPI transamidase component PIG-T" evidence="3">
    <location>
        <begin position="22"/>
        <end position="614"/>
    </location>
</feature>
<proteinExistence type="predicted"/>
<evidence type="ECO:0000256" key="2">
    <source>
        <dbReference type="SAM" id="Phobius"/>
    </source>
</evidence>
<keyword evidence="2" id="KW-0472">Membrane</keyword>
<name>A0AAN9TIQ2_9HEMI</name>
<dbReference type="PANTHER" id="PTHR12959:SF11">
    <property type="entry name" value="GPI TRANSAMIDASE COMPONENT PIG-T"/>
    <property type="match status" value="1"/>
</dbReference>
<dbReference type="PANTHER" id="PTHR12959">
    <property type="entry name" value="GPI TRANSAMIDASE COMPONENT PIG-T-RELATED"/>
    <property type="match status" value="1"/>
</dbReference>
<dbReference type="GO" id="GO:0016255">
    <property type="term" value="P:attachment of GPI anchor to protein"/>
    <property type="evidence" value="ECO:0007669"/>
    <property type="project" value="InterPro"/>
</dbReference>
<dbReference type="Proteomes" id="UP001367676">
    <property type="component" value="Unassembled WGS sequence"/>
</dbReference>
<dbReference type="GO" id="GO:0042765">
    <property type="term" value="C:GPI-anchor transamidase complex"/>
    <property type="evidence" value="ECO:0007669"/>
    <property type="project" value="InterPro"/>
</dbReference>
<organism evidence="4 5">
    <name type="scientific">Parthenolecanium corni</name>
    <dbReference type="NCBI Taxonomy" id="536013"/>
    <lineage>
        <taxon>Eukaryota</taxon>
        <taxon>Metazoa</taxon>
        <taxon>Ecdysozoa</taxon>
        <taxon>Arthropoda</taxon>
        <taxon>Hexapoda</taxon>
        <taxon>Insecta</taxon>
        <taxon>Pterygota</taxon>
        <taxon>Neoptera</taxon>
        <taxon>Paraneoptera</taxon>
        <taxon>Hemiptera</taxon>
        <taxon>Sternorrhyncha</taxon>
        <taxon>Coccoidea</taxon>
        <taxon>Coccidae</taxon>
        <taxon>Parthenolecanium</taxon>
    </lineage>
</organism>
<evidence type="ECO:0000256" key="1">
    <source>
        <dbReference type="SAM" id="MobiDB-lite"/>
    </source>
</evidence>
<keyword evidence="2" id="KW-1133">Transmembrane helix</keyword>
<gene>
    <name evidence="4" type="ORF">V9T40_011413</name>
</gene>
<keyword evidence="2" id="KW-0812">Transmembrane</keyword>
<reference evidence="4 5" key="1">
    <citation type="submission" date="2024-03" db="EMBL/GenBank/DDBJ databases">
        <title>Adaptation during the transition from Ophiocordyceps entomopathogen to insect associate is accompanied by gene loss and intensified selection.</title>
        <authorList>
            <person name="Ward C.M."/>
            <person name="Onetto C.A."/>
            <person name="Borneman A.R."/>
        </authorList>
    </citation>
    <scope>NUCLEOTIDE SEQUENCE [LARGE SCALE GENOMIC DNA]</scope>
    <source>
        <strain evidence="4">AWRI1</strain>
        <tissue evidence="4">Single Adult Female</tissue>
    </source>
</reference>
<dbReference type="EMBL" id="JBBCAQ010000037">
    <property type="protein sequence ID" value="KAK7574222.1"/>
    <property type="molecule type" value="Genomic_DNA"/>
</dbReference>